<sequence length="393" mass="42392">MAQVRQAYRARDAAPSAGLDQVVILATLGLLVIGVVMVASTSIAVAEGYAVSVWHFLAKHLVYIGLGVALAASLSFIGTKQMQWLAPIAFPLSVLVLLLPFVPGLGHEVNGSTRWIDLGVAKFQVVEAVKLLMIVFVAGYLAKRPQLGRARFLETLKPLLLVGLLAGILLKQPDMGSAVVLGAIVGGMIWLAGAAWKHLFVLGLSSLPLLTFAALEPYRLQRVMTFVDPWADPFNSGFQLTQALIAVGRGQVDGVGLGASVQKLYYLPEAHTDFIFAVLAEELGLLGIVFVLVLFSLLVGRIFLIGVQAHRQERPFSAFMVWGIGLWIGMQALVSMGVNLGMLPTKGLTLPLISAGGSSLIMTLLAIGVVLRVQWELSMEARQQPRRRRSWQV</sequence>
<evidence type="ECO:0000256" key="1">
    <source>
        <dbReference type="ARBA" id="ARBA00004651"/>
    </source>
</evidence>
<comment type="function">
    <text evidence="17">Peptidoglycan polymerase that is essential for cell division.</text>
</comment>
<dbReference type="GO" id="GO:0071555">
    <property type="term" value="P:cell wall organization"/>
    <property type="evidence" value="ECO:0007669"/>
    <property type="project" value="UniProtKB-KW"/>
</dbReference>
<dbReference type="RefSeq" id="WP_116651298.1">
    <property type="nucleotide sequence ID" value="NZ_QUZK01000042.1"/>
</dbReference>
<evidence type="ECO:0000256" key="2">
    <source>
        <dbReference type="ARBA" id="ARBA00004752"/>
    </source>
</evidence>
<dbReference type="Proteomes" id="UP000260351">
    <property type="component" value="Unassembled WGS sequence"/>
</dbReference>
<evidence type="ECO:0000256" key="14">
    <source>
        <dbReference type="ARBA" id="ARBA00023316"/>
    </source>
</evidence>
<dbReference type="EMBL" id="QUZK01000042">
    <property type="protein sequence ID" value="RFF29713.1"/>
    <property type="molecule type" value="Genomic_DNA"/>
</dbReference>
<reference evidence="18 19" key="1">
    <citation type="submission" date="2018-08" db="EMBL/GenBank/DDBJ databases">
        <title>Wenzhouxiangella salilacus sp. nov., a novel bacterium isolated from a saline lake in Xinjiang Province, China.</title>
        <authorList>
            <person name="Han S."/>
        </authorList>
    </citation>
    <scope>NUCLEOTIDE SEQUENCE [LARGE SCALE GENOMIC DNA]</scope>
    <source>
        <strain evidence="18 19">XDB06</strain>
    </source>
</reference>
<dbReference type="GO" id="GO:0009252">
    <property type="term" value="P:peptidoglycan biosynthetic process"/>
    <property type="evidence" value="ECO:0007669"/>
    <property type="project" value="UniProtKB-UniRule"/>
</dbReference>
<dbReference type="GO" id="GO:0015648">
    <property type="term" value="F:lipid-linked peptidoglycan transporter activity"/>
    <property type="evidence" value="ECO:0007669"/>
    <property type="project" value="TreeGrafter"/>
</dbReference>
<dbReference type="EC" id="2.4.99.28" evidence="17"/>
<dbReference type="GO" id="GO:0008955">
    <property type="term" value="F:peptidoglycan glycosyltransferase activity"/>
    <property type="evidence" value="ECO:0007669"/>
    <property type="project" value="UniProtKB-UniRule"/>
</dbReference>
<keyword evidence="11 17" id="KW-1133">Transmembrane helix</keyword>
<dbReference type="GO" id="GO:0032153">
    <property type="term" value="C:cell division site"/>
    <property type="evidence" value="ECO:0007669"/>
    <property type="project" value="UniProtKB-UniRule"/>
</dbReference>
<dbReference type="GO" id="GO:0043093">
    <property type="term" value="P:FtsZ-dependent cytokinesis"/>
    <property type="evidence" value="ECO:0007669"/>
    <property type="project" value="UniProtKB-UniRule"/>
</dbReference>
<proteinExistence type="inferred from homology"/>
<feature type="transmembrane region" description="Helical" evidence="17">
    <location>
        <begin position="21"/>
        <end position="45"/>
    </location>
</feature>
<dbReference type="HAMAP" id="MF_00913">
    <property type="entry name" value="PGT_FtsW_proteobact"/>
    <property type="match status" value="1"/>
</dbReference>
<dbReference type="GO" id="GO:0005886">
    <property type="term" value="C:plasma membrane"/>
    <property type="evidence" value="ECO:0007669"/>
    <property type="project" value="UniProtKB-SubCell"/>
</dbReference>
<comment type="subcellular location">
    <subcellularLocation>
        <location evidence="17">Cell inner membrane</location>
        <topology evidence="17">Multi-pass membrane protein</topology>
    </subcellularLocation>
    <subcellularLocation>
        <location evidence="1">Cell membrane</location>
        <topology evidence="1">Multi-pass membrane protein</topology>
    </subcellularLocation>
    <text evidence="17">Localizes to the division septum.</text>
</comment>
<keyword evidence="3 17" id="KW-1003">Cell membrane</keyword>
<dbReference type="Pfam" id="PF01098">
    <property type="entry name" value="FTSW_RODA_SPOVE"/>
    <property type="match status" value="1"/>
</dbReference>
<evidence type="ECO:0000256" key="8">
    <source>
        <dbReference type="ARBA" id="ARBA00022692"/>
    </source>
</evidence>
<dbReference type="UniPathway" id="UPA00219"/>
<dbReference type="GO" id="GO:0008360">
    <property type="term" value="P:regulation of cell shape"/>
    <property type="evidence" value="ECO:0007669"/>
    <property type="project" value="UniProtKB-KW"/>
</dbReference>
<evidence type="ECO:0000256" key="12">
    <source>
        <dbReference type="ARBA" id="ARBA00023136"/>
    </source>
</evidence>
<feature type="transmembrane region" description="Helical" evidence="17">
    <location>
        <begin position="84"/>
        <end position="103"/>
    </location>
</feature>
<dbReference type="InterPro" id="IPR013437">
    <property type="entry name" value="FtsW"/>
</dbReference>
<keyword evidence="13 17" id="KW-0131">Cell cycle</keyword>
<comment type="catalytic activity">
    <reaction evidence="16 17">
        <text>[GlcNAc-(1-&gt;4)-Mur2Ac(oyl-L-Ala-gamma-D-Glu-L-Lys-D-Ala-D-Ala)](n)-di-trans,octa-cis-undecaprenyl diphosphate + beta-D-GlcNAc-(1-&gt;4)-Mur2Ac(oyl-L-Ala-gamma-D-Glu-L-Lys-D-Ala-D-Ala)-di-trans,octa-cis-undecaprenyl diphosphate = [GlcNAc-(1-&gt;4)-Mur2Ac(oyl-L-Ala-gamma-D-Glu-L-Lys-D-Ala-D-Ala)](n+1)-di-trans,octa-cis-undecaprenyl diphosphate + di-trans,octa-cis-undecaprenyl diphosphate + H(+)</text>
        <dbReference type="Rhea" id="RHEA:23708"/>
        <dbReference type="Rhea" id="RHEA-COMP:9602"/>
        <dbReference type="Rhea" id="RHEA-COMP:9603"/>
        <dbReference type="ChEBI" id="CHEBI:15378"/>
        <dbReference type="ChEBI" id="CHEBI:58405"/>
        <dbReference type="ChEBI" id="CHEBI:60033"/>
        <dbReference type="ChEBI" id="CHEBI:78435"/>
        <dbReference type="EC" id="2.4.99.28"/>
    </reaction>
</comment>
<dbReference type="AlphaFoldDB" id="A0A3E1K6W5"/>
<organism evidence="18 19">
    <name type="scientific">Wenzhouxiangella sediminis</name>
    <dbReference type="NCBI Taxonomy" id="1792836"/>
    <lineage>
        <taxon>Bacteria</taxon>
        <taxon>Pseudomonadati</taxon>
        <taxon>Pseudomonadota</taxon>
        <taxon>Gammaproteobacteria</taxon>
        <taxon>Chromatiales</taxon>
        <taxon>Wenzhouxiangellaceae</taxon>
        <taxon>Wenzhouxiangella</taxon>
    </lineage>
</organism>
<evidence type="ECO:0000256" key="9">
    <source>
        <dbReference type="ARBA" id="ARBA00022960"/>
    </source>
</evidence>
<evidence type="ECO:0000256" key="16">
    <source>
        <dbReference type="ARBA" id="ARBA00049902"/>
    </source>
</evidence>
<evidence type="ECO:0000256" key="15">
    <source>
        <dbReference type="ARBA" id="ARBA00038053"/>
    </source>
</evidence>
<keyword evidence="7 17" id="KW-0808">Transferase</keyword>
<feature type="transmembrane region" description="Helical" evidence="17">
    <location>
        <begin position="316"/>
        <end position="338"/>
    </location>
</feature>
<evidence type="ECO:0000256" key="3">
    <source>
        <dbReference type="ARBA" id="ARBA00022475"/>
    </source>
</evidence>
<evidence type="ECO:0000256" key="17">
    <source>
        <dbReference type="HAMAP-Rule" id="MF_00913"/>
    </source>
</evidence>
<name>A0A3E1K6W5_9GAMM</name>
<dbReference type="NCBIfam" id="TIGR02614">
    <property type="entry name" value="ftsW"/>
    <property type="match status" value="1"/>
</dbReference>
<gene>
    <name evidence="17 18" type="primary">ftsW</name>
    <name evidence="18" type="ORF">DZC52_11580</name>
</gene>
<feature type="transmembrane region" description="Helical" evidence="17">
    <location>
        <begin position="176"/>
        <end position="192"/>
    </location>
</feature>
<feature type="transmembrane region" description="Helical" evidence="17">
    <location>
        <begin position="57"/>
        <end position="77"/>
    </location>
</feature>
<keyword evidence="9 17" id="KW-0133">Cell shape</keyword>
<evidence type="ECO:0000256" key="7">
    <source>
        <dbReference type="ARBA" id="ARBA00022679"/>
    </source>
</evidence>
<comment type="similarity">
    <text evidence="15 17">Belongs to the SEDS family. FtsW subfamily.</text>
</comment>
<feature type="transmembrane region" description="Helical" evidence="17">
    <location>
        <begin position="350"/>
        <end position="373"/>
    </location>
</feature>
<keyword evidence="14 17" id="KW-0961">Cell wall biogenesis/degradation</keyword>
<keyword evidence="4 17" id="KW-0997">Cell inner membrane</keyword>
<dbReference type="PANTHER" id="PTHR30474">
    <property type="entry name" value="CELL CYCLE PROTEIN"/>
    <property type="match status" value="1"/>
</dbReference>
<evidence type="ECO:0000256" key="11">
    <source>
        <dbReference type="ARBA" id="ARBA00022989"/>
    </source>
</evidence>
<accession>A0A3E1K6W5</accession>
<keyword evidence="10 17" id="KW-0573">Peptidoglycan synthesis</keyword>
<evidence type="ECO:0000256" key="6">
    <source>
        <dbReference type="ARBA" id="ARBA00022676"/>
    </source>
</evidence>
<evidence type="ECO:0000313" key="19">
    <source>
        <dbReference type="Proteomes" id="UP000260351"/>
    </source>
</evidence>
<feature type="transmembrane region" description="Helical" evidence="17">
    <location>
        <begin position="283"/>
        <end position="304"/>
    </location>
</feature>
<keyword evidence="5 17" id="KW-0132">Cell division</keyword>
<keyword evidence="12 17" id="KW-0472">Membrane</keyword>
<evidence type="ECO:0000256" key="13">
    <source>
        <dbReference type="ARBA" id="ARBA00023306"/>
    </source>
</evidence>
<dbReference type="InterPro" id="IPR001182">
    <property type="entry name" value="FtsW/RodA"/>
</dbReference>
<evidence type="ECO:0000256" key="4">
    <source>
        <dbReference type="ARBA" id="ARBA00022519"/>
    </source>
</evidence>
<keyword evidence="8 17" id="KW-0812">Transmembrane</keyword>
<comment type="pathway">
    <text evidence="2 17">Cell wall biogenesis; peptidoglycan biosynthesis.</text>
</comment>
<dbReference type="PANTHER" id="PTHR30474:SF2">
    <property type="entry name" value="PEPTIDOGLYCAN GLYCOSYLTRANSFERASE FTSW-RELATED"/>
    <property type="match status" value="1"/>
</dbReference>
<dbReference type="OrthoDB" id="9768187at2"/>
<keyword evidence="19" id="KW-1185">Reference proteome</keyword>
<keyword evidence="6 17" id="KW-0328">Glycosyltransferase</keyword>
<feature type="transmembrane region" description="Helical" evidence="17">
    <location>
        <begin position="123"/>
        <end position="142"/>
    </location>
</feature>
<protein>
    <recommendedName>
        <fullName evidence="17">Probable peptidoglycan glycosyltransferase FtsW</fullName>
        <shortName evidence="17">PGT</shortName>
        <ecNumber evidence="17">2.4.99.28</ecNumber>
    </recommendedName>
    <alternativeName>
        <fullName evidence="17">Cell division protein FtsW</fullName>
    </alternativeName>
    <alternativeName>
        <fullName evidence="17">Cell wall polymerase</fullName>
    </alternativeName>
    <alternativeName>
        <fullName evidence="17">Peptidoglycan polymerase</fullName>
        <shortName evidence="17">PG polymerase</shortName>
    </alternativeName>
</protein>
<evidence type="ECO:0000256" key="10">
    <source>
        <dbReference type="ARBA" id="ARBA00022984"/>
    </source>
</evidence>
<comment type="caution">
    <text evidence="18">The sequence shown here is derived from an EMBL/GenBank/DDBJ whole genome shotgun (WGS) entry which is preliminary data.</text>
</comment>
<evidence type="ECO:0000313" key="18">
    <source>
        <dbReference type="EMBL" id="RFF29713.1"/>
    </source>
</evidence>
<evidence type="ECO:0000256" key="5">
    <source>
        <dbReference type="ARBA" id="ARBA00022618"/>
    </source>
</evidence>